<dbReference type="InterPro" id="IPR011989">
    <property type="entry name" value="ARM-like"/>
</dbReference>
<proteinExistence type="predicted"/>
<organism evidence="2 3">
    <name type="scientific">Burkholderia vietnamiensis (strain G4 / LMG 22486)</name>
    <name type="common">Burkholderia cepacia (strain R1808)</name>
    <dbReference type="NCBI Taxonomy" id="269482"/>
    <lineage>
        <taxon>Bacteria</taxon>
        <taxon>Pseudomonadati</taxon>
        <taxon>Pseudomonadota</taxon>
        <taxon>Betaproteobacteria</taxon>
        <taxon>Burkholderiales</taxon>
        <taxon>Burkholderiaceae</taxon>
        <taxon>Burkholderia</taxon>
        <taxon>Burkholderia cepacia complex</taxon>
    </lineage>
</organism>
<gene>
    <name evidence="2" type="ordered locus">Bcep1808_5998</name>
</gene>
<name>A4JRM0_BURVG</name>
<reference evidence="3" key="1">
    <citation type="submission" date="2007-03" db="EMBL/GenBank/DDBJ databases">
        <title>Complete sequence of chromosome 3 of Burkholderia vietnamiensis G4.</title>
        <authorList>
            <consortium name="US DOE Joint Genome Institute"/>
            <person name="Copeland A."/>
            <person name="Lucas S."/>
            <person name="Lapidus A."/>
            <person name="Barry K."/>
            <person name="Detter J.C."/>
            <person name="Glavina del Rio T."/>
            <person name="Hammon N."/>
            <person name="Israni S."/>
            <person name="Dalin E."/>
            <person name="Tice H."/>
            <person name="Pitluck S."/>
            <person name="Chain P."/>
            <person name="Malfatti S."/>
            <person name="Shin M."/>
            <person name="Vergez L."/>
            <person name="Schmutz J."/>
            <person name="Larimer F."/>
            <person name="Land M."/>
            <person name="Hauser L."/>
            <person name="Kyrpides N."/>
            <person name="Tiedje J."/>
            <person name="Richardson P."/>
        </authorList>
    </citation>
    <scope>NUCLEOTIDE SEQUENCE [LARGE SCALE GENOMIC DNA]</scope>
    <source>
        <strain evidence="3">G4 / LMG 22486</strain>
    </source>
</reference>
<dbReference type="InterPro" id="IPR008665">
    <property type="entry name" value="LRV_FeS"/>
</dbReference>
<dbReference type="KEGG" id="bvi:Bcep1808_5998"/>
<dbReference type="AlphaFoldDB" id="A4JRM0"/>
<dbReference type="Proteomes" id="UP000002287">
    <property type="component" value="Chromosome 3"/>
</dbReference>
<protein>
    <submittedName>
        <fullName evidence="2">LRV FeS4 cluster domain protein</fullName>
    </submittedName>
</protein>
<evidence type="ECO:0000313" key="3">
    <source>
        <dbReference type="Proteomes" id="UP000002287"/>
    </source>
</evidence>
<dbReference type="EMBL" id="CP000616">
    <property type="protein sequence ID" value="ABO58923.1"/>
    <property type="molecule type" value="Genomic_DNA"/>
</dbReference>
<feature type="domain" description="LRV FeS4 cluster" evidence="1">
    <location>
        <begin position="17"/>
        <end position="71"/>
    </location>
</feature>
<dbReference type="HOGENOM" id="CLU_094484_0_0_4"/>
<sequence>MPAAPRASAPAGDIPPLDWQGGALDCARCPYAALRGRAGEAGCEPGRACMQDAYARRIDRFFSWHPALANEQLAHPYFEVRAIAARYADVFRLPALIDDPDETVRLQVALRLPHAYLSRLAGDPHREVRIRVAQRVDPAVLASMRTDPDYGVRDWVARRLPVALLPSMARDADRGVRMRVAERLDMPALLRMVDDADAEVRRRVAARLPAPLLGNLLGDADWRVRWEIARRAPPGIVVLLLDDADDEVCALARRRLRSDDPSQPLELDSGADHG</sequence>
<evidence type="ECO:0000313" key="2">
    <source>
        <dbReference type="EMBL" id="ABO58923.1"/>
    </source>
</evidence>
<dbReference type="InterPro" id="IPR004830">
    <property type="entry name" value="LRR_variant"/>
</dbReference>
<dbReference type="SUPFAM" id="SSF48371">
    <property type="entry name" value="ARM repeat"/>
    <property type="match status" value="1"/>
</dbReference>
<accession>A4JRM0</accession>
<dbReference type="InterPro" id="IPR016024">
    <property type="entry name" value="ARM-type_fold"/>
</dbReference>
<dbReference type="Pfam" id="PF01816">
    <property type="entry name" value="LRV"/>
    <property type="match status" value="1"/>
</dbReference>
<dbReference type="Pfam" id="PF05484">
    <property type="entry name" value="LRV_FeS"/>
    <property type="match status" value="1"/>
</dbReference>
<evidence type="ECO:0000259" key="1">
    <source>
        <dbReference type="Pfam" id="PF05484"/>
    </source>
</evidence>
<dbReference type="Gene3D" id="1.25.10.10">
    <property type="entry name" value="Leucine-rich Repeat Variant"/>
    <property type="match status" value="1"/>
</dbReference>
<dbReference type="eggNOG" id="COG1413">
    <property type="taxonomic scope" value="Bacteria"/>
</dbReference>